<evidence type="ECO:0000256" key="4">
    <source>
        <dbReference type="PROSITE-ProRule" id="PRU00221"/>
    </source>
</evidence>
<dbReference type="PROSITE" id="PS50082">
    <property type="entry name" value="WD_REPEATS_2"/>
    <property type="match status" value="7"/>
</dbReference>
<keyword evidence="2" id="KW-0677">Repeat</keyword>
<evidence type="ECO:0000256" key="3">
    <source>
        <dbReference type="ARBA" id="ARBA00022786"/>
    </source>
</evidence>
<feature type="compositionally biased region" description="Basic and acidic residues" evidence="5">
    <location>
        <begin position="620"/>
        <end position="632"/>
    </location>
</feature>
<name>A0ABZ1D4Z3_9TREE</name>
<feature type="region of interest" description="Disordered" evidence="5">
    <location>
        <begin position="211"/>
        <end position="234"/>
    </location>
</feature>
<dbReference type="CDD" id="cd00200">
    <property type="entry name" value="WD40"/>
    <property type="match status" value="1"/>
</dbReference>
<dbReference type="InterPro" id="IPR051075">
    <property type="entry name" value="SCF_subunit_WD-repeat"/>
</dbReference>
<dbReference type="InterPro" id="IPR001680">
    <property type="entry name" value="WD40_rpt"/>
</dbReference>
<dbReference type="SUPFAM" id="SSF50978">
    <property type="entry name" value="WD40 repeat-like"/>
    <property type="match status" value="1"/>
</dbReference>
<feature type="compositionally biased region" description="Low complexity" evidence="5">
    <location>
        <begin position="758"/>
        <end position="782"/>
    </location>
</feature>
<dbReference type="PANTHER" id="PTHR19872">
    <property type="entry name" value="UBIQUITIN LIGASE SPECIFICITY FACTOR/HREP PROTEIN"/>
    <property type="match status" value="1"/>
</dbReference>
<evidence type="ECO:0000256" key="5">
    <source>
        <dbReference type="SAM" id="MobiDB-lite"/>
    </source>
</evidence>
<feature type="compositionally biased region" description="Basic and acidic residues" evidence="5">
    <location>
        <begin position="211"/>
        <end position="230"/>
    </location>
</feature>
<dbReference type="RefSeq" id="XP_062793852.1">
    <property type="nucleotide sequence ID" value="XM_062937801.1"/>
</dbReference>
<dbReference type="SUPFAM" id="SSF81383">
    <property type="entry name" value="F-box domain"/>
    <property type="match status" value="1"/>
</dbReference>
<evidence type="ECO:0000313" key="8">
    <source>
        <dbReference type="Proteomes" id="UP001329825"/>
    </source>
</evidence>
<feature type="region of interest" description="Disordered" evidence="5">
    <location>
        <begin position="757"/>
        <end position="788"/>
    </location>
</feature>
<feature type="compositionally biased region" description="Polar residues" evidence="5">
    <location>
        <begin position="8"/>
        <end position="26"/>
    </location>
</feature>
<dbReference type="Pfam" id="PF00400">
    <property type="entry name" value="WD40"/>
    <property type="match status" value="7"/>
</dbReference>
<evidence type="ECO:0000256" key="2">
    <source>
        <dbReference type="ARBA" id="ARBA00022737"/>
    </source>
</evidence>
<reference evidence="7 8" key="1">
    <citation type="submission" date="2024-01" db="EMBL/GenBank/DDBJ databases">
        <title>Comparative genomics of Cryptococcus and Kwoniella reveals pathogenesis evolution and contrasting modes of karyotype evolution via chromosome fusion or intercentromeric recombination.</title>
        <authorList>
            <person name="Coelho M.A."/>
            <person name="David-Palma M."/>
            <person name="Shea T."/>
            <person name="Bowers K."/>
            <person name="McGinley-Smith S."/>
            <person name="Mohammad A.W."/>
            <person name="Gnirke A."/>
            <person name="Yurkov A.M."/>
            <person name="Nowrousian M."/>
            <person name="Sun S."/>
            <person name="Cuomo C.A."/>
            <person name="Heitman J."/>
        </authorList>
    </citation>
    <scope>NUCLEOTIDE SEQUENCE [LARGE SCALE GENOMIC DNA]</scope>
    <source>
        <strain evidence="7">CBS 11374</strain>
    </source>
</reference>
<feature type="repeat" description="WD" evidence="4">
    <location>
        <begin position="427"/>
        <end position="466"/>
    </location>
</feature>
<dbReference type="PROSITE" id="PS00678">
    <property type="entry name" value="WD_REPEATS_1"/>
    <property type="match status" value="4"/>
</dbReference>
<dbReference type="EMBL" id="CP141888">
    <property type="protein sequence ID" value="WRT69113.1"/>
    <property type="molecule type" value="Genomic_DNA"/>
</dbReference>
<dbReference type="Gene3D" id="2.130.10.10">
    <property type="entry name" value="YVTN repeat-like/Quinoprotein amine dehydrogenase"/>
    <property type="match status" value="3"/>
</dbReference>
<dbReference type="SMART" id="SM00320">
    <property type="entry name" value="WD40"/>
    <property type="match status" value="7"/>
</dbReference>
<feature type="compositionally biased region" description="Basic and acidic residues" evidence="5">
    <location>
        <begin position="642"/>
        <end position="657"/>
    </location>
</feature>
<feature type="repeat" description="WD" evidence="4">
    <location>
        <begin position="725"/>
        <end position="755"/>
    </location>
</feature>
<dbReference type="PRINTS" id="PR00320">
    <property type="entry name" value="GPROTEINBRPT"/>
</dbReference>
<dbReference type="Proteomes" id="UP001329825">
    <property type="component" value="Chromosome 8"/>
</dbReference>
<dbReference type="InterPro" id="IPR015943">
    <property type="entry name" value="WD40/YVTN_repeat-like_dom_sf"/>
</dbReference>
<dbReference type="InterPro" id="IPR020472">
    <property type="entry name" value="WD40_PAC1"/>
</dbReference>
<keyword evidence="1 4" id="KW-0853">WD repeat</keyword>
<feature type="domain" description="F-box" evidence="6">
    <location>
        <begin position="125"/>
        <end position="171"/>
    </location>
</feature>
<accession>A0ABZ1D4Z3</accession>
<feature type="region of interest" description="Disordered" evidence="5">
    <location>
        <begin position="575"/>
        <end position="657"/>
    </location>
</feature>
<feature type="repeat" description="WD" evidence="4">
    <location>
        <begin position="387"/>
        <end position="426"/>
    </location>
</feature>
<feature type="compositionally biased region" description="Polar residues" evidence="5">
    <location>
        <begin position="584"/>
        <end position="609"/>
    </location>
</feature>
<dbReference type="InterPro" id="IPR019775">
    <property type="entry name" value="WD40_repeat_CS"/>
</dbReference>
<dbReference type="SMART" id="SM00256">
    <property type="entry name" value="FBOX"/>
    <property type="match status" value="1"/>
</dbReference>
<dbReference type="GeneID" id="87958227"/>
<feature type="region of interest" description="Disordered" evidence="5">
    <location>
        <begin position="1"/>
        <end position="36"/>
    </location>
</feature>
<dbReference type="PANTHER" id="PTHR19872:SF9">
    <property type="entry name" value="UBIQUITIN-BINDING SDF UBIQUITIN LIGASE COMPLEX SUBUNIT"/>
    <property type="match status" value="1"/>
</dbReference>
<evidence type="ECO:0000259" key="6">
    <source>
        <dbReference type="PROSITE" id="PS50181"/>
    </source>
</evidence>
<dbReference type="Pfam" id="PF12937">
    <property type="entry name" value="F-box-like"/>
    <property type="match status" value="1"/>
</dbReference>
<feature type="repeat" description="WD" evidence="4">
    <location>
        <begin position="685"/>
        <end position="724"/>
    </location>
</feature>
<dbReference type="CDD" id="cd22147">
    <property type="entry name" value="F-box_SpPof1-like"/>
    <property type="match status" value="1"/>
</dbReference>
<feature type="repeat" description="WD" evidence="4">
    <location>
        <begin position="340"/>
        <end position="386"/>
    </location>
</feature>
<evidence type="ECO:0000256" key="1">
    <source>
        <dbReference type="ARBA" id="ARBA00022574"/>
    </source>
</evidence>
<keyword evidence="8" id="KW-1185">Reference proteome</keyword>
<dbReference type="InterPro" id="IPR036047">
    <property type="entry name" value="F-box-like_dom_sf"/>
</dbReference>
<keyword evidence="3" id="KW-0833">Ubl conjugation pathway</keyword>
<protein>
    <recommendedName>
        <fullName evidence="6">F-box domain-containing protein</fullName>
    </recommendedName>
</protein>
<feature type="repeat" description="WD" evidence="4">
    <location>
        <begin position="526"/>
        <end position="551"/>
    </location>
</feature>
<feature type="region of interest" description="Disordered" evidence="5">
    <location>
        <begin position="262"/>
        <end position="293"/>
    </location>
</feature>
<dbReference type="InterPro" id="IPR036322">
    <property type="entry name" value="WD40_repeat_dom_sf"/>
</dbReference>
<proteinExistence type="predicted"/>
<feature type="repeat" description="WD" evidence="4">
    <location>
        <begin position="662"/>
        <end position="684"/>
    </location>
</feature>
<dbReference type="InterPro" id="IPR001810">
    <property type="entry name" value="F-box_dom"/>
</dbReference>
<gene>
    <name evidence="7" type="ORF">IL334_006097</name>
</gene>
<dbReference type="Gene3D" id="1.20.1280.50">
    <property type="match status" value="1"/>
</dbReference>
<dbReference type="PROSITE" id="PS50181">
    <property type="entry name" value="FBOX"/>
    <property type="match status" value="1"/>
</dbReference>
<dbReference type="PROSITE" id="PS50294">
    <property type="entry name" value="WD_REPEATS_REGION"/>
    <property type="match status" value="5"/>
</dbReference>
<organism evidence="7 8">
    <name type="scientific">Kwoniella shivajii</name>
    <dbReference type="NCBI Taxonomy" id="564305"/>
    <lineage>
        <taxon>Eukaryota</taxon>
        <taxon>Fungi</taxon>
        <taxon>Dikarya</taxon>
        <taxon>Basidiomycota</taxon>
        <taxon>Agaricomycotina</taxon>
        <taxon>Tremellomycetes</taxon>
        <taxon>Tremellales</taxon>
        <taxon>Cryptococcaceae</taxon>
        <taxon>Kwoniella</taxon>
    </lineage>
</organism>
<sequence length="788" mass="87394">MALPPSSAPSNMTSFPVASSSRTNGHTHAYPFPQEETELDVIPTRAGRKLCVRHKQMANQNVNEKLQRSLDNLNQSERAAITSMWSTFSNAPHGKRKLILEGILTMCCFSQLSHLSDSLNQIIRIDPFSLLPRETSLRILGYLDAFSLGRAAQVSKSWKALADDDLLWRRMCGQHIDRKCEKCGWGLPLLERKRLRVELIDRSPATLVEHDHEHEHDHDHNHNHNHDHPGPSRVVTRNDVLSGNAEGFGAVGLKSCDMPANNIPPSFGSKRSAPSTPEVSISKKPKVKDSDTEEEILAHATTNGHLTRESRLTRPWKTVYCERLMVERNWRKGRFNHRLLRGHTDGVMCLQYHTALTNPSYPVLITGSYDRTVKVWNLDTGEEVRTLTGHTRAVRALQFDQMLLFTGAMDGTVRMWNWRAGECLRVMDGHTDGVICLNYNGYLLASGSADTTIQVWNFRSGNKFVLRGHEEWVNSVVLWDGKSSPSDIDPTLPPSFTQAVSSRCSKAKSPGLAGDNEPYPPNIDVGAMLFSSSDDGTIKLWDLTEATCIRTFDGHKAQVQSIKILMVDMSEEEIAARDRKQRRQITPPSNSSFSSGNQYGSPPHSSIDVTSLDAPEGFDPVEHRGRARDVAIKPRVYVHSPDGGKKGPERDRSRGREKKAILASGSLDGTVKVWDVDSGKEQSTLFGHIEGVWSVDIDALRLASASHDRTIKVWDRESGQCVQTLVGHRGAVTSLQLSDDMIVSGSDDGDVMIWNFAPNSSGSNSNNNGTTTNGNSTPQQGNITPILE</sequence>
<evidence type="ECO:0000313" key="7">
    <source>
        <dbReference type="EMBL" id="WRT69113.1"/>
    </source>
</evidence>